<gene>
    <name evidence="1" type="ORF">MUN88_10960</name>
</gene>
<proteinExistence type="predicted"/>
<organism evidence="1 2">
    <name type="scientific">Gracilibacillus caseinilyticus</name>
    <dbReference type="NCBI Taxonomy" id="2932256"/>
    <lineage>
        <taxon>Bacteria</taxon>
        <taxon>Bacillati</taxon>
        <taxon>Bacillota</taxon>
        <taxon>Bacilli</taxon>
        <taxon>Bacillales</taxon>
        <taxon>Bacillaceae</taxon>
        <taxon>Gracilibacillus</taxon>
    </lineage>
</organism>
<keyword evidence="2" id="KW-1185">Reference proteome</keyword>
<name>A0ABY4EQB2_9BACI</name>
<evidence type="ECO:0000313" key="2">
    <source>
        <dbReference type="Proteomes" id="UP000831782"/>
    </source>
</evidence>
<dbReference type="RefSeq" id="WP_244714938.1">
    <property type="nucleotide sequence ID" value="NZ_CP095072.1"/>
</dbReference>
<dbReference type="Pfam" id="PF11354">
    <property type="entry name" value="DUF3156"/>
    <property type="match status" value="1"/>
</dbReference>
<evidence type="ECO:0000313" key="1">
    <source>
        <dbReference type="EMBL" id="UOQ46627.1"/>
    </source>
</evidence>
<protein>
    <submittedName>
        <fullName evidence="1">DUF3156 family protein</fullName>
    </submittedName>
</protein>
<reference evidence="1 2" key="1">
    <citation type="submission" date="2022-04" db="EMBL/GenBank/DDBJ databases">
        <title>Gracilibacillus sp. isolated from saltern.</title>
        <authorList>
            <person name="Won M."/>
            <person name="Lee C.-M."/>
            <person name="Woen H.-Y."/>
            <person name="Kwon S.-W."/>
        </authorList>
    </citation>
    <scope>NUCLEOTIDE SEQUENCE [LARGE SCALE GENOMIC DNA]</scope>
    <source>
        <strain evidence="1 2">SSWR10-1</strain>
    </source>
</reference>
<dbReference type="InterPro" id="IPR021500">
    <property type="entry name" value="DUF3156"/>
</dbReference>
<sequence length="171" mass="20392">MFTNIEKRAIKYFHEALAMFSLPAAGKKELTYMQEPNWRFTFRLHKKFLSKIYKMVIGYQFPSNSIKINDVLRWNYRKKKWQGKHRLCDALNENRKLKQMIQQVDLESLELKQVDGNWVITAIPIPGSYLFTLLPPVQYFVKLKQEEVQLLKQILALVEHTTVEWQMKQSA</sequence>
<accession>A0ABY4EQB2</accession>
<dbReference type="Proteomes" id="UP000831782">
    <property type="component" value="Chromosome"/>
</dbReference>
<dbReference type="EMBL" id="CP095072">
    <property type="protein sequence ID" value="UOQ46627.1"/>
    <property type="molecule type" value="Genomic_DNA"/>
</dbReference>